<protein>
    <recommendedName>
        <fullName evidence="1">DUF3870 domain-containing protein</fullName>
    </recommendedName>
</protein>
<keyword evidence="3" id="KW-1185">Reference proteome</keyword>
<evidence type="ECO:0000259" key="1">
    <source>
        <dbReference type="Pfam" id="PF12986"/>
    </source>
</evidence>
<dbReference type="EMBL" id="JAUSUB010000009">
    <property type="protein sequence ID" value="MDQ0270527.1"/>
    <property type="molecule type" value="Genomic_DNA"/>
</dbReference>
<comment type="caution">
    <text evidence="2">The sequence shown here is derived from an EMBL/GenBank/DDBJ whole genome shotgun (WGS) entry which is preliminary data.</text>
</comment>
<dbReference type="Pfam" id="PF12986">
    <property type="entry name" value="DUF3870"/>
    <property type="match status" value="1"/>
</dbReference>
<proteinExistence type="predicted"/>
<dbReference type="Proteomes" id="UP001238088">
    <property type="component" value="Unassembled WGS sequence"/>
</dbReference>
<accession>A0ABU0AH12</accession>
<evidence type="ECO:0000313" key="3">
    <source>
        <dbReference type="Proteomes" id="UP001238088"/>
    </source>
</evidence>
<dbReference type="InterPro" id="IPR024617">
    <property type="entry name" value="DUF3870"/>
</dbReference>
<reference evidence="2 3" key="1">
    <citation type="submission" date="2023-07" db="EMBL/GenBank/DDBJ databases">
        <title>Genomic Encyclopedia of Type Strains, Phase IV (KMG-IV): sequencing the most valuable type-strain genomes for metagenomic binning, comparative biology and taxonomic classification.</title>
        <authorList>
            <person name="Goeker M."/>
        </authorList>
    </citation>
    <scope>NUCLEOTIDE SEQUENCE [LARGE SCALE GENOMIC DNA]</scope>
    <source>
        <strain evidence="2 3">DSM 23494</strain>
    </source>
</reference>
<dbReference type="RefSeq" id="WP_307475031.1">
    <property type="nucleotide sequence ID" value="NZ_JAUSUB010000009.1"/>
</dbReference>
<name>A0ABU0AH12_9BACI</name>
<evidence type="ECO:0000313" key="2">
    <source>
        <dbReference type="EMBL" id="MDQ0270527.1"/>
    </source>
</evidence>
<organism evidence="2 3">
    <name type="scientific">Cytobacillus purgationiresistens</name>
    <dbReference type="NCBI Taxonomy" id="863449"/>
    <lineage>
        <taxon>Bacteria</taxon>
        <taxon>Bacillati</taxon>
        <taxon>Bacillota</taxon>
        <taxon>Bacilli</taxon>
        <taxon>Bacillales</taxon>
        <taxon>Bacillaceae</taxon>
        <taxon>Cytobacillus</taxon>
    </lineage>
</organism>
<feature type="domain" description="DUF3870" evidence="1">
    <location>
        <begin position="8"/>
        <end position="99"/>
    </location>
</feature>
<sequence length="105" mass="11981">MFPPNTLYIIGESKTSSNNAIMQQYNGFFIAFVVERESGRIIDAECSSTIQLTSAFIQSIFLEKCILDVEELLAEIEQRYFGSSQKAIMVAFKNAYIKYTQIMNK</sequence>
<gene>
    <name evidence="2" type="ORF">J2S17_002402</name>
</gene>